<dbReference type="Proteomes" id="UP001165590">
    <property type="component" value="Unassembled WGS sequence"/>
</dbReference>
<dbReference type="Pfam" id="PF19832">
    <property type="entry name" value="DUF6313"/>
    <property type="match status" value="1"/>
</dbReference>
<organism evidence="1 2">
    <name type="scientific">Streptomyces ortus</name>
    <dbReference type="NCBI Taxonomy" id="2867268"/>
    <lineage>
        <taxon>Bacteria</taxon>
        <taxon>Bacillati</taxon>
        <taxon>Actinomycetota</taxon>
        <taxon>Actinomycetes</taxon>
        <taxon>Kitasatosporales</taxon>
        <taxon>Streptomycetaceae</taxon>
        <taxon>Streptomyces</taxon>
    </lineage>
</organism>
<evidence type="ECO:0000313" key="1">
    <source>
        <dbReference type="EMBL" id="MCX4231735.1"/>
    </source>
</evidence>
<dbReference type="EMBL" id="JAIFZO010000002">
    <property type="protein sequence ID" value="MCX4231735.1"/>
    <property type="molecule type" value="Genomic_DNA"/>
</dbReference>
<protein>
    <submittedName>
        <fullName evidence="1">DUF6313 family protein</fullName>
    </submittedName>
</protein>
<name>A0ABT3UYK1_9ACTN</name>
<keyword evidence="2" id="KW-1185">Reference proteome</keyword>
<proteinExistence type="predicted"/>
<comment type="caution">
    <text evidence="1">The sequence shown here is derived from an EMBL/GenBank/DDBJ whole genome shotgun (WGS) entry which is preliminary data.</text>
</comment>
<dbReference type="RefSeq" id="WP_267024857.1">
    <property type="nucleotide sequence ID" value="NZ_JAIFZO010000002.1"/>
</dbReference>
<accession>A0ABT3UYK1</accession>
<evidence type="ECO:0000313" key="2">
    <source>
        <dbReference type="Proteomes" id="UP001165590"/>
    </source>
</evidence>
<sequence length="85" mass="9953">MKSLHQLHAEGGEAREFVEKFVEDPHDGEWSRAQDHWSRTVEYIAHNAKELESMHADEALRRAERLAQMLAWTLVQEHKCWACAL</sequence>
<gene>
    <name evidence="1" type="ORF">K3769_02905</name>
</gene>
<dbReference type="InterPro" id="IPR046280">
    <property type="entry name" value="DUF6313"/>
</dbReference>
<reference evidence="1" key="1">
    <citation type="journal article" date="2022" name="bioRxiv">
        <title>Discovery and biosynthetic assessment of Streptomyces ortus sp nov. isolated from a deep-sea sponge.</title>
        <authorList>
            <person name="Williams S.E."/>
        </authorList>
    </citation>
    <scope>NUCLEOTIDE SEQUENCE</scope>
    <source>
        <strain evidence="1">A15ISP2-DRY2</strain>
    </source>
</reference>